<reference evidence="2 3" key="1">
    <citation type="journal article" date="2018" name="PLoS ONE">
        <title>The draft genome of Kipferlia bialata reveals reductive genome evolution in fornicate parasites.</title>
        <authorList>
            <person name="Tanifuji G."/>
            <person name="Takabayashi S."/>
            <person name="Kume K."/>
            <person name="Takagi M."/>
            <person name="Nakayama T."/>
            <person name="Kamikawa R."/>
            <person name="Inagaki Y."/>
            <person name="Hashimoto T."/>
        </authorList>
    </citation>
    <scope>NUCLEOTIDE SEQUENCE [LARGE SCALE GENOMIC DNA]</scope>
    <source>
        <strain evidence="2">NY0173</strain>
    </source>
</reference>
<sequence length="24" mass="2631">AKRRPNNNKFKAGYKGKKAPAASK</sequence>
<comment type="caution">
    <text evidence="2">The sequence shown here is derived from an EMBL/GenBank/DDBJ whole genome shotgun (WGS) entry which is preliminary data.</text>
</comment>
<protein>
    <submittedName>
        <fullName evidence="2">Uncharacterized protein</fullName>
    </submittedName>
</protein>
<evidence type="ECO:0000313" key="2">
    <source>
        <dbReference type="EMBL" id="GIQ91757.1"/>
    </source>
</evidence>
<feature type="compositionally biased region" description="Basic residues" evidence="1">
    <location>
        <begin position="1"/>
        <end position="18"/>
    </location>
</feature>
<evidence type="ECO:0000256" key="1">
    <source>
        <dbReference type="SAM" id="MobiDB-lite"/>
    </source>
</evidence>
<accession>A0A9K3DAV4</accession>
<keyword evidence="3" id="KW-1185">Reference proteome</keyword>
<name>A0A9K3DAV4_9EUKA</name>
<feature type="non-terminal residue" evidence="2">
    <location>
        <position position="24"/>
    </location>
</feature>
<feature type="region of interest" description="Disordered" evidence="1">
    <location>
        <begin position="1"/>
        <end position="24"/>
    </location>
</feature>
<evidence type="ECO:0000313" key="3">
    <source>
        <dbReference type="Proteomes" id="UP000265618"/>
    </source>
</evidence>
<dbReference type="AlphaFoldDB" id="A0A9K3DAV4"/>
<organism evidence="2 3">
    <name type="scientific">Kipferlia bialata</name>
    <dbReference type="NCBI Taxonomy" id="797122"/>
    <lineage>
        <taxon>Eukaryota</taxon>
        <taxon>Metamonada</taxon>
        <taxon>Carpediemonas-like organisms</taxon>
        <taxon>Kipferlia</taxon>
    </lineage>
</organism>
<gene>
    <name evidence="2" type="ORF">KIPB_015149</name>
</gene>
<dbReference type="EMBL" id="BDIP01008279">
    <property type="protein sequence ID" value="GIQ91757.1"/>
    <property type="molecule type" value="Genomic_DNA"/>
</dbReference>
<dbReference type="Proteomes" id="UP000265618">
    <property type="component" value="Unassembled WGS sequence"/>
</dbReference>
<proteinExistence type="predicted"/>